<evidence type="ECO:0000256" key="1">
    <source>
        <dbReference type="SAM" id="MobiDB-lite"/>
    </source>
</evidence>
<evidence type="ECO:0000313" key="2">
    <source>
        <dbReference type="EMBL" id="CAK9003800.1"/>
    </source>
</evidence>
<dbReference type="PANTHER" id="PTHR21575:SF12">
    <property type="entry name" value="PROTEIN HID1"/>
    <property type="match status" value="1"/>
</dbReference>
<name>A0ABP0IMH1_9DINO</name>
<feature type="compositionally biased region" description="Low complexity" evidence="1">
    <location>
        <begin position="672"/>
        <end position="685"/>
    </location>
</feature>
<dbReference type="PANTHER" id="PTHR21575">
    <property type="entry name" value="PROTEIN HID1"/>
    <property type="match status" value="1"/>
</dbReference>
<feature type="compositionally biased region" description="Basic and acidic residues" evidence="1">
    <location>
        <begin position="657"/>
        <end position="670"/>
    </location>
</feature>
<dbReference type="Proteomes" id="UP001642484">
    <property type="component" value="Unassembled WGS sequence"/>
</dbReference>
<evidence type="ECO:0000313" key="3">
    <source>
        <dbReference type="Proteomes" id="UP001642484"/>
    </source>
</evidence>
<organism evidence="2 3">
    <name type="scientific">Durusdinium trenchii</name>
    <dbReference type="NCBI Taxonomy" id="1381693"/>
    <lineage>
        <taxon>Eukaryota</taxon>
        <taxon>Sar</taxon>
        <taxon>Alveolata</taxon>
        <taxon>Dinophyceae</taxon>
        <taxon>Suessiales</taxon>
        <taxon>Symbiodiniaceae</taxon>
        <taxon>Durusdinium</taxon>
    </lineage>
</organism>
<feature type="region of interest" description="Disordered" evidence="1">
    <location>
        <begin position="643"/>
        <end position="708"/>
    </location>
</feature>
<accession>A0ABP0IMH1</accession>
<sequence length="708" mass="76713">METQLAKKDFDATAETVLANAMVILSYLLAALPPATSRGSPSGDRVAEAANVSFMDRLWQAELGHKPLGERIADAVMRALFHDGFTVDGSDVEDKEPDSASPVVPALIWQEGVGPEGSHQPKNDLQENRVVVLQLLVTLLSGGAPTAPILQETGEEDAPSIDVRLSRLVILDVRPLAYLADPSRTVPFRAELLFSLLSVSLGYDPHGFGVPYGGYFAGAKQEAFAHVCLQALGLLLQDVRDATESRGDLSISSSLVARKPQELLVSRKSIPEEGHEGDRIQHAFREILSNISSAREVEFMVDGVITLLGTVSKEKGSYLPSSMRLPPFLPELLILVFHLTSCRKFVAGACAEDIVGLIEGVLLAASQAPEHVCETTLSLIEAAILLNITSYREVCAELDEDYEGNVPESIPDFEGSVADLVAMAALAQASEFLNKSKASTVHDSIVQMSFATVVNVSTFADGLCMEVSSRLFSLFERCAKAVQLKRSRQGVANHLPMLLEVFDNALQYRYTSNTNLAYGLMTRQAIFRDLVSLVPQVPIAAELEQENENAREQNRQWQEAVEAHLLPIAGLLEVTVPVLEAEVEKHEISNSEEAKELLPRCILGLMPPPHAFQMRHLRRCAATHIACEHILAASLGDGPYSPLWEVEEESTPNASGERTKESKKTRERSSSRARSTSRSRGGVSSAPSKVSGGGTPNGSGHEMEGSPA</sequence>
<comment type="caution">
    <text evidence="2">The sequence shown here is derived from an EMBL/GenBank/DDBJ whole genome shotgun (WGS) entry which is preliminary data.</text>
</comment>
<keyword evidence="3" id="KW-1185">Reference proteome</keyword>
<dbReference type="Pfam" id="PF09742">
    <property type="entry name" value="Dymeclin"/>
    <property type="match status" value="1"/>
</dbReference>
<gene>
    <name evidence="2" type="ORF">CCMP2556_LOCUS7421</name>
</gene>
<protein>
    <submittedName>
        <fullName evidence="2">Uncharacterized protein</fullName>
    </submittedName>
</protein>
<dbReference type="InterPro" id="IPR026705">
    <property type="entry name" value="Hid-1/Ecm30"/>
</dbReference>
<reference evidence="2 3" key="1">
    <citation type="submission" date="2024-02" db="EMBL/GenBank/DDBJ databases">
        <authorList>
            <person name="Chen Y."/>
            <person name="Shah S."/>
            <person name="Dougan E. K."/>
            <person name="Thang M."/>
            <person name="Chan C."/>
        </authorList>
    </citation>
    <scope>NUCLEOTIDE SEQUENCE [LARGE SCALE GENOMIC DNA]</scope>
</reference>
<proteinExistence type="predicted"/>
<dbReference type="EMBL" id="CAXAMN010003302">
    <property type="protein sequence ID" value="CAK9003800.1"/>
    <property type="molecule type" value="Genomic_DNA"/>
</dbReference>